<dbReference type="GO" id="GO:0004730">
    <property type="term" value="F:pseudouridylate synthase activity"/>
    <property type="evidence" value="ECO:0007669"/>
    <property type="project" value="UniProtKB-EC"/>
</dbReference>
<sequence length="241" mass="27985">MAKKDYTVLLEDEHLIIVNKRSNLLTIPDRYRLDIPNLYNILQADYGEIYTVHRLDKGTSGVIIFAKTKEVHRLLSLQFQAREPLKRYYAIVKGVPFEKSGVIDVGLSPNKEGGMHVDRKRGKPSVTEYRVVEDFTHFSLIEAVILTGRTHQIRIHFKYLGHPLAVDALYANKEELFLSEIKRKRFNLKKDTDERPLLARVPLHAHSLRLKHPITQELIDVNSDVPKDMRATLSQLRKWNK</sequence>
<dbReference type="InterPro" id="IPR020103">
    <property type="entry name" value="PsdUridine_synth_cat_dom_sf"/>
</dbReference>
<dbReference type="CDD" id="cd02869">
    <property type="entry name" value="PseudoU_synth_RluA_like"/>
    <property type="match status" value="1"/>
</dbReference>
<dbReference type="PANTHER" id="PTHR21600:SF87">
    <property type="entry name" value="RNA PSEUDOURIDYLATE SYNTHASE DOMAIN-CONTAINING PROTEIN 1"/>
    <property type="match status" value="1"/>
</dbReference>
<dbReference type="GO" id="GO:0140098">
    <property type="term" value="F:catalytic activity, acting on RNA"/>
    <property type="evidence" value="ECO:0007669"/>
    <property type="project" value="UniProtKB-ARBA"/>
</dbReference>
<name>A0A6S6SC79_9BACT</name>
<dbReference type="PANTHER" id="PTHR21600">
    <property type="entry name" value="MITOCHONDRIAL RNA PSEUDOURIDINE SYNTHASE"/>
    <property type="match status" value="1"/>
</dbReference>
<feature type="domain" description="Pseudouridine synthase RsuA/RluA-like" evidence="2">
    <location>
        <begin position="14"/>
        <end position="158"/>
    </location>
</feature>
<dbReference type="SUPFAM" id="SSF55120">
    <property type="entry name" value="Pseudouridine synthase"/>
    <property type="match status" value="1"/>
</dbReference>
<proteinExistence type="inferred from homology"/>
<dbReference type="AlphaFoldDB" id="A0A6S6SC79"/>
<dbReference type="Pfam" id="PF00849">
    <property type="entry name" value="PseudoU_synth_2"/>
    <property type="match status" value="1"/>
</dbReference>
<evidence type="ECO:0000259" key="2">
    <source>
        <dbReference type="Pfam" id="PF00849"/>
    </source>
</evidence>
<dbReference type="EMBL" id="CACVAQ010000058">
    <property type="protein sequence ID" value="CAA6800902.1"/>
    <property type="molecule type" value="Genomic_DNA"/>
</dbReference>
<dbReference type="EC" id="4.2.1.70" evidence="3"/>
<accession>A0A6S6SC79</accession>
<dbReference type="InterPro" id="IPR006224">
    <property type="entry name" value="PsdUridine_synth_RluA-like_CS"/>
</dbReference>
<dbReference type="GO" id="GO:0009982">
    <property type="term" value="F:pseudouridine synthase activity"/>
    <property type="evidence" value="ECO:0007669"/>
    <property type="project" value="InterPro"/>
</dbReference>
<reference evidence="3" key="1">
    <citation type="submission" date="2020-01" db="EMBL/GenBank/DDBJ databases">
        <authorList>
            <person name="Meier V. D."/>
            <person name="Meier V D."/>
        </authorList>
    </citation>
    <scope>NUCLEOTIDE SEQUENCE</scope>
    <source>
        <strain evidence="3">HLG_WM_MAG_10</strain>
    </source>
</reference>
<dbReference type="GO" id="GO:0003723">
    <property type="term" value="F:RNA binding"/>
    <property type="evidence" value="ECO:0007669"/>
    <property type="project" value="InterPro"/>
</dbReference>
<comment type="similarity">
    <text evidence="1">Belongs to the pseudouridine synthase RluA family.</text>
</comment>
<dbReference type="GO" id="GO:0000455">
    <property type="term" value="P:enzyme-directed rRNA pseudouridine synthesis"/>
    <property type="evidence" value="ECO:0007669"/>
    <property type="project" value="TreeGrafter"/>
</dbReference>
<gene>
    <name evidence="3" type="ORF">HELGO_WM30460</name>
</gene>
<dbReference type="InterPro" id="IPR006145">
    <property type="entry name" value="PsdUridine_synth_RsuA/RluA"/>
</dbReference>
<evidence type="ECO:0000313" key="3">
    <source>
        <dbReference type="EMBL" id="CAA6800902.1"/>
    </source>
</evidence>
<protein>
    <submittedName>
        <fullName evidence="3">Ribosomal large subunit pseudouridine synthase D (EC)</fullName>
        <ecNumber evidence="3">4.2.1.70</ecNumber>
    </submittedName>
</protein>
<dbReference type="Gene3D" id="3.30.2350.10">
    <property type="entry name" value="Pseudouridine synthase"/>
    <property type="match status" value="1"/>
</dbReference>
<dbReference type="PROSITE" id="PS01129">
    <property type="entry name" value="PSI_RLU"/>
    <property type="match status" value="1"/>
</dbReference>
<organism evidence="3">
    <name type="scientific">uncultured Aureispira sp</name>
    <dbReference type="NCBI Taxonomy" id="1331704"/>
    <lineage>
        <taxon>Bacteria</taxon>
        <taxon>Pseudomonadati</taxon>
        <taxon>Bacteroidota</taxon>
        <taxon>Saprospiria</taxon>
        <taxon>Saprospirales</taxon>
        <taxon>Saprospiraceae</taxon>
        <taxon>Aureispira</taxon>
        <taxon>environmental samples</taxon>
    </lineage>
</organism>
<keyword evidence="3" id="KW-0456">Lyase</keyword>
<dbReference type="InterPro" id="IPR050188">
    <property type="entry name" value="RluA_PseudoU_synthase"/>
</dbReference>
<evidence type="ECO:0000256" key="1">
    <source>
        <dbReference type="ARBA" id="ARBA00010876"/>
    </source>
</evidence>